<feature type="compositionally biased region" description="Polar residues" evidence="1">
    <location>
        <begin position="1114"/>
        <end position="1129"/>
    </location>
</feature>
<dbReference type="InterPro" id="IPR029058">
    <property type="entry name" value="AB_hydrolase_fold"/>
</dbReference>
<dbReference type="AlphaFoldDB" id="A0A1R1PU35"/>
<reference evidence="4" key="1">
    <citation type="submission" date="2017-01" db="EMBL/GenBank/DDBJ databases">
        <authorList>
            <person name="Wang Y."/>
            <person name="White M."/>
            <person name="Kvist S."/>
            <person name="Moncalvo J.-M."/>
        </authorList>
    </citation>
    <scope>NUCLEOTIDE SEQUENCE [LARGE SCALE GENOMIC DNA]</scope>
    <source>
        <strain evidence="4">COL-18-3</strain>
    </source>
</reference>
<feature type="domain" description="Alpha/beta hydrolase fold-3" evidence="2">
    <location>
        <begin position="152"/>
        <end position="272"/>
    </location>
</feature>
<feature type="region of interest" description="Disordered" evidence="1">
    <location>
        <begin position="1032"/>
        <end position="1159"/>
    </location>
</feature>
<sequence>MLFTFYYLLNPRSAEEKTRKFRALITTEHLRVSWGKPVDNPFLRFLRWCGSPKLDVRVCTYLPDERNDFSKNYMHCQKNAVKPWHLKYWTDYDPSFGIEGKNKSSESRDSGGIFSEDSSLTRFSGTKPALCYIMFADSIEKYKKTKKIILDYPGGGYVSMSPPCHDDYLSQWAKTTGAIIVSVDYGKAPEHPYPYAIDQCFEVYKSLVKSNGKCIGLELSDDEKIEIVIVGDSAGANISASVMFRILESEEEMPLPKGIIFVYGLFDFDIRSWMTVKEMDLVTGVATVAKKNAIFKGEDGGVDILEPKNHLNHVSPLELDNKSVSRRSTLWSKDTRKIADKIRYVKEDIKPEEYSPSESDYRDSESDSRSESENEGDDDDQSEGDDDGESEDKGEFKRRGGAGYHKKRISEDISKIGDQDQINHANMAHPINDIFQSSARRPQSQHSKKSRDENHRQTLDADSNNISNSYRLTMTSKFVYFNDMILSPEMMRAMALLYIGPNPSPNFQKDYYFSPIVAPDELLARFPDTYFMCGEKDPLVDDTVIFAGRIREAKAKVRAQVIEKQLMTQNAGVESKTQPEKANSSATSTTKAAAEDLDLKKNTASEQPPSFEEGSVAENDSRDFHRFEKASTYTSDTSSSHHNIKDSNNVLLNIEGRIHPDRKRIYRSVVNFQNHKEIDKQRWEGKRKAQSRDRLNKDIMYTDDPELMRSQFYIGDSSSNPTSAEVSDSDSGYSPRGSKSSREMFLKSLKMTKFDGRNNEKSGEMEFVRLSKYALEEENMLNKQYRQDTKEGNISGAKDKGLWDLNLVNYDDTAAPLSRVTSRASLLHEPTSTSVSGFPPIMPTADLDTAALLAEKSEFSPVLTNHYVREVNIKNMEQICSTPIKVKLLEGMSHGFMQIGSIFADAQAATNNLCDWIMELLDNDGHIDNYNRRRGYYNMYCSSSRANSSYDLYSVYGSEVSLSDHDYNDDIPSNKSENFFSARKVNGNGHSSPKKTAAFSALQNVNPQSALNPLQGIVTNIKHEFAKSLGLLDHPTPSVSTPNTPVPEDSLPKYTRQSHDTENHSIISSSSVSSASSTSPTGKSSHEKDNDISNTSSHATDSKSLAKGGENTKHSPTYTGAMQNKNTAENSRKPKALSDEHHTRKTKHTQHSGVDRHGNVVVSAAEMVRRRGANLLHTTIPNDKTSNSNNNSNSRSVGTSPSSMNTKNVDKKL</sequence>
<dbReference type="InterPro" id="IPR013094">
    <property type="entry name" value="AB_hydrolase_3"/>
</dbReference>
<feature type="region of interest" description="Disordered" evidence="1">
    <location>
        <begin position="713"/>
        <end position="741"/>
    </location>
</feature>
<dbReference type="GO" id="GO:0019433">
    <property type="term" value="P:triglyceride catabolic process"/>
    <property type="evidence" value="ECO:0007669"/>
    <property type="project" value="TreeGrafter"/>
</dbReference>
<feature type="compositionally biased region" description="Acidic residues" evidence="1">
    <location>
        <begin position="373"/>
        <end position="390"/>
    </location>
</feature>
<protein>
    <submittedName>
        <fullName evidence="3">Hormone-sensitive lipase</fullName>
    </submittedName>
</protein>
<feature type="compositionally biased region" description="Low complexity" evidence="1">
    <location>
        <begin position="581"/>
        <end position="592"/>
    </location>
</feature>
<dbReference type="OrthoDB" id="5570009at2759"/>
<dbReference type="EMBL" id="LSSK01000189">
    <property type="protein sequence ID" value="OMH84495.1"/>
    <property type="molecule type" value="Genomic_DNA"/>
</dbReference>
<feature type="compositionally biased region" description="Basic and acidic residues" evidence="1">
    <location>
        <begin position="450"/>
        <end position="459"/>
    </location>
</feature>
<evidence type="ECO:0000256" key="1">
    <source>
        <dbReference type="SAM" id="MobiDB-lite"/>
    </source>
</evidence>
<comment type="caution">
    <text evidence="3">The sequence shown here is derived from an EMBL/GenBank/DDBJ whole genome shotgun (WGS) entry which is preliminary data.</text>
</comment>
<evidence type="ECO:0000313" key="4">
    <source>
        <dbReference type="Proteomes" id="UP000188320"/>
    </source>
</evidence>
<evidence type="ECO:0000313" key="3">
    <source>
        <dbReference type="EMBL" id="OMH84495.1"/>
    </source>
</evidence>
<feature type="region of interest" description="Disordered" evidence="1">
    <location>
        <begin position="438"/>
        <end position="464"/>
    </location>
</feature>
<dbReference type="GO" id="GO:0004771">
    <property type="term" value="F:sterol ester esterase activity"/>
    <property type="evidence" value="ECO:0007669"/>
    <property type="project" value="TreeGrafter"/>
</dbReference>
<feature type="domain" description="Alpha/beta hydrolase fold-3" evidence="2">
    <location>
        <begin position="482"/>
        <end position="565"/>
    </location>
</feature>
<dbReference type="GO" id="GO:0004806">
    <property type="term" value="F:triacylglycerol lipase activity"/>
    <property type="evidence" value="ECO:0007669"/>
    <property type="project" value="TreeGrafter"/>
</dbReference>
<dbReference type="Pfam" id="PF07859">
    <property type="entry name" value="Abhydrolase_3"/>
    <property type="match status" value="2"/>
</dbReference>
<feature type="compositionally biased region" description="Polar residues" evidence="1">
    <location>
        <begin position="716"/>
        <end position="732"/>
    </location>
</feature>
<feature type="region of interest" description="Disordered" evidence="1">
    <location>
        <begin position="570"/>
        <end position="622"/>
    </location>
</feature>
<proteinExistence type="predicted"/>
<dbReference type="Gene3D" id="3.40.50.1820">
    <property type="entry name" value="alpha/beta hydrolase"/>
    <property type="match status" value="2"/>
</dbReference>
<feature type="compositionally biased region" description="Polar residues" evidence="1">
    <location>
        <begin position="1092"/>
        <end position="1103"/>
    </location>
</feature>
<dbReference type="Proteomes" id="UP000188320">
    <property type="component" value="Unassembled WGS sequence"/>
</dbReference>
<feature type="compositionally biased region" description="Basic and acidic residues" evidence="1">
    <location>
        <begin position="1130"/>
        <end position="1142"/>
    </location>
</feature>
<feature type="compositionally biased region" description="Low complexity" evidence="1">
    <location>
        <begin position="1035"/>
        <end position="1047"/>
    </location>
</feature>
<dbReference type="GO" id="GO:0005829">
    <property type="term" value="C:cytosol"/>
    <property type="evidence" value="ECO:0007669"/>
    <property type="project" value="TreeGrafter"/>
</dbReference>
<feature type="region of interest" description="Disordered" evidence="1">
    <location>
        <begin position="349"/>
        <end position="411"/>
    </location>
</feature>
<feature type="compositionally biased region" description="Polar residues" evidence="1">
    <location>
        <begin position="1176"/>
        <end position="1185"/>
    </location>
</feature>
<feature type="compositionally biased region" description="Basic and acidic residues" evidence="1">
    <location>
        <begin position="349"/>
        <end position="372"/>
    </location>
</feature>
<feature type="compositionally biased region" description="Basic and acidic residues" evidence="1">
    <location>
        <begin position="593"/>
        <end position="603"/>
    </location>
</feature>
<evidence type="ECO:0000259" key="2">
    <source>
        <dbReference type="Pfam" id="PF07859"/>
    </source>
</evidence>
<feature type="compositionally biased region" description="Low complexity" evidence="1">
    <location>
        <begin position="1186"/>
        <end position="1196"/>
    </location>
</feature>
<keyword evidence="4" id="KW-1185">Reference proteome</keyword>
<feature type="region of interest" description="Disordered" evidence="1">
    <location>
        <begin position="1175"/>
        <end position="1213"/>
    </location>
</feature>
<dbReference type="PANTHER" id="PTHR23025">
    <property type="entry name" value="TRIACYLGLYCEROL LIPASE"/>
    <property type="match status" value="1"/>
</dbReference>
<feature type="compositionally biased region" description="Polar residues" evidence="1">
    <location>
        <begin position="1197"/>
        <end position="1207"/>
    </location>
</feature>
<dbReference type="SUPFAM" id="SSF53474">
    <property type="entry name" value="alpha/beta-Hydrolases"/>
    <property type="match status" value="1"/>
</dbReference>
<feature type="compositionally biased region" description="Low complexity" evidence="1">
    <location>
        <begin position="1065"/>
        <end position="1083"/>
    </location>
</feature>
<accession>A0A1R1PU35</accession>
<organism evidence="3 4">
    <name type="scientific">Zancudomyces culisetae</name>
    <name type="common">Gut fungus</name>
    <name type="synonym">Smittium culisetae</name>
    <dbReference type="NCBI Taxonomy" id="1213189"/>
    <lineage>
        <taxon>Eukaryota</taxon>
        <taxon>Fungi</taxon>
        <taxon>Fungi incertae sedis</taxon>
        <taxon>Zoopagomycota</taxon>
        <taxon>Kickxellomycotina</taxon>
        <taxon>Harpellomycetes</taxon>
        <taxon>Harpellales</taxon>
        <taxon>Legeriomycetaceae</taxon>
        <taxon>Zancudomyces</taxon>
    </lineage>
</organism>
<dbReference type="PANTHER" id="PTHR23025:SF3">
    <property type="entry name" value="HORMONE-SENSITIVE LIPASE"/>
    <property type="match status" value="1"/>
</dbReference>
<name>A0A1R1PU35_ZANCU</name>
<gene>
    <name evidence="3" type="ORF">AX774_g1984</name>
</gene>